<sequence length="405" mass="43667">MSFALGVVLFALGIGLSVALHEAGHMWSARAFGMKVRRYFVGMGPTVFSYRRGETEYGLKWLPIGGFCDIAGMTALDPVTVDEAPRAFFTRKTWKRVVVLCAGSAMHFLLGIALIYALAVSFGLPDTREGAVAGQTACVPSSQDPTTLQYASCAPADASPAQRAGIQPGDRILSVAGTPTPTWEDAVETIRRQTGPVPFVIERGDRQLTLQVDVVQVQRADTKAKPGQHNPLTTVGAIGLGAGILPPNHYNALTAIPGTVVFTGYMFEKTWEGLLMFPEKVPAVLRAIGGETDPNRPVSVVGVSIIGGDAVDQGQWPTFLMLLAVFNFFIGVFNLLPLLPLDGGHVAVNLYERVRDSVRRRLGKPKMPPVDYTRLLPLTYVFILIIGGISLLTITADIVNPIRLQ</sequence>
<dbReference type="InterPro" id="IPR001478">
    <property type="entry name" value="PDZ"/>
</dbReference>
<dbReference type="CDD" id="cd23081">
    <property type="entry name" value="cpPDZ_EcRseP-like"/>
    <property type="match status" value="1"/>
</dbReference>
<dbReference type="InterPro" id="IPR008915">
    <property type="entry name" value="Peptidase_M50"/>
</dbReference>
<dbReference type="InterPro" id="IPR004387">
    <property type="entry name" value="Pept_M50_Zn"/>
</dbReference>
<keyword evidence="4" id="KW-0645">Protease</keyword>
<dbReference type="Pfam" id="PF17820">
    <property type="entry name" value="PDZ_6"/>
    <property type="match status" value="1"/>
</dbReference>
<keyword evidence="5 11" id="KW-0812">Transmembrane</keyword>
<evidence type="ECO:0000313" key="14">
    <source>
        <dbReference type="Proteomes" id="UP001428817"/>
    </source>
</evidence>
<dbReference type="PROSITE" id="PS50106">
    <property type="entry name" value="PDZ"/>
    <property type="match status" value="1"/>
</dbReference>
<feature type="domain" description="PDZ" evidence="12">
    <location>
        <begin position="154"/>
        <end position="205"/>
    </location>
</feature>
<evidence type="ECO:0000256" key="9">
    <source>
        <dbReference type="ARBA" id="ARBA00023049"/>
    </source>
</evidence>
<evidence type="ECO:0000256" key="5">
    <source>
        <dbReference type="ARBA" id="ARBA00022692"/>
    </source>
</evidence>
<keyword evidence="10 11" id="KW-0472">Membrane</keyword>
<evidence type="ECO:0000256" key="1">
    <source>
        <dbReference type="ARBA" id="ARBA00001947"/>
    </source>
</evidence>
<dbReference type="PANTHER" id="PTHR42837:SF2">
    <property type="entry name" value="MEMBRANE METALLOPROTEASE ARASP2, CHLOROPLASTIC-RELATED"/>
    <property type="match status" value="1"/>
</dbReference>
<feature type="transmembrane region" description="Helical" evidence="11">
    <location>
        <begin position="97"/>
        <end position="119"/>
    </location>
</feature>
<dbReference type="RefSeq" id="WP_185064820.1">
    <property type="nucleotide sequence ID" value="NZ_BAABJP010000003.1"/>
</dbReference>
<name>A0ABP9PKR9_9PSEU</name>
<evidence type="ECO:0000256" key="11">
    <source>
        <dbReference type="SAM" id="Phobius"/>
    </source>
</evidence>
<evidence type="ECO:0000256" key="6">
    <source>
        <dbReference type="ARBA" id="ARBA00022801"/>
    </source>
</evidence>
<keyword evidence="7" id="KW-0862">Zinc</keyword>
<evidence type="ECO:0000256" key="4">
    <source>
        <dbReference type="ARBA" id="ARBA00022670"/>
    </source>
</evidence>
<evidence type="ECO:0000256" key="2">
    <source>
        <dbReference type="ARBA" id="ARBA00004141"/>
    </source>
</evidence>
<comment type="similarity">
    <text evidence="3">Belongs to the peptidase M50B family.</text>
</comment>
<evidence type="ECO:0000256" key="7">
    <source>
        <dbReference type="ARBA" id="ARBA00022833"/>
    </source>
</evidence>
<keyword evidence="9" id="KW-0482">Metalloprotease</keyword>
<feature type="transmembrane region" description="Helical" evidence="11">
    <location>
        <begin position="375"/>
        <end position="399"/>
    </location>
</feature>
<keyword evidence="14" id="KW-1185">Reference proteome</keyword>
<comment type="subcellular location">
    <subcellularLocation>
        <location evidence="2">Membrane</location>
        <topology evidence="2">Multi-pass membrane protein</topology>
    </subcellularLocation>
</comment>
<dbReference type="Proteomes" id="UP001428817">
    <property type="component" value="Unassembled WGS sequence"/>
</dbReference>
<evidence type="ECO:0000256" key="10">
    <source>
        <dbReference type="ARBA" id="ARBA00023136"/>
    </source>
</evidence>
<evidence type="ECO:0000256" key="3">
    <source>
        <dbReference type="ARBA" id="ARBA00007931"/>
    </source>
</evidence>
<dbReference type="PANTHER" id="PTHR42837">
    <property type="entry name" value="REGULATOR OF SIGMA-E PROTEASE RSEP"/>
    <property type="match status" value="1"/>
</dbReference>
<dbReference type="EMBL" id="BAABJP010000003">
    <property type="protein sequence ID" value="GAA5147767.1"/>
    <property type="molecule type" value="Genomic_DNA"/>
</dbReference>
<gene>
    <name evidence="13" type="ORF">GCM10023321_09060</name>
</gene>
<dbReference type="SUPFAM" id="SSF50156">
    <property type="entry name" value="PDZ domain-like"/>
    <property type="match status" value="1"/>
</dbReference>
<dbReference type="Gene3D" id="2.30.42.10">
    <property type="match status" value="1"/>
</dbReference>
<dbReference type="InterPro" id="IPR041489">
    <property type="entry name" value="PDZ_6"/>
</dbReference>
<keyword evidence="6" id="KW-0378">Hydrolase</keyword>
<dbReference type="CDD" id="cd06163">
    <property type="entry name" value="S2P-M50_PDZ_RseP-like"/>
    <property type="match status" value="1"/>
</dbReference>
<evidence type="ECO:0000256" key="8">
    <source>
        <dbReference type="ARBA" id="ARBA00022989"/>
    </source>
</evidence>
<comment type="cofactor">
    <cofactor evidence="1">
        <name>Zn(2+)</name>
        <dbReference type="ChEBI" id="CHEBI:29105"/>
    </cofactor>
</comment>
<organism evidence="13 14">
    <name type="scientific">Pseudonocardia eucalypti</name>
    <dbReference type="NCBI Taxonomy" id="648755"/>
    <lineage>
        <taxon>Bacteria</taxon>
        <taxon>Bacillati</taxon>
        <taxon>Actinomycetota</taxon>
        <taxon>Actinomycetes</taxon>
        <taxon>Pseudonocardiales</taxon>
        <taxon>Pseudonocardiaceae</taxon>
        <taxon>Pseudonocardia</taxon>
    </lineage>
</organism>
<evidence type="ECO:0000259" key="12">
    <source>
        <dbReference type="PROSITE" id="PS50106"/>
    </source>
</evidence>
<dbReference type="InterPro" id="IPR036034">
    <property type="entry name" value="PDZ_sf"/>
</dbReference>
<dbReference type="SMART" id="SM00228">
    <property type="entry name" value="PDZ"/>
    <property type="match status" value="1"/>
</dbReference>
<dbReference type="Pfam" id="PF02163">
    <property type="entry name" value="Peptidase_M50"/>
    <property type="match status" value="1"/>
</dbReference>
<evidence type="ECO:0000313" key="13">
    <source>
        <dbReference type="EMBL" id="GAA5147767.1"/>
    </source>
</evidence>
<proteinExistence type="inferred from homology"/>
<reference evidence="14" key="1">
    <citation type="journal article" date="2019" name="Int. J. Syst. Evol. Microbiol.">
        <title>The Global Catalogue of Microorganisms (GCM) 10K type strain sequencing project: providing services to taxonomists for standard genome sequencing and annotation.</title>
        <authorList>
            <consortium name="The Broad Institute Genomics Platform"/>
            <consortium name="The Broad Institute Genome Sequencing Center for Infectious Disease"/>
            <person name="Wu L."/>
            <person name="Ma J."/>
        </authorList>
    </citation>
    <scope>NUCLEOTIDE SEQUENCE [LARGE SCALE GENOMIC DNA]</scope>
    <source>
        <strain evidence="14">JCM 18303</strain>
    </source>
</reference>
<keyword evidence="8 11" id="KW-1133">Transmembrane helix</keyword>
<comment type="caution">
    <text evidence="13">The sequence shown here is derived from an EMBL/GenBank/DDBJ whole genome shotgun (WGS) entry which is preliminary data.</text>
</comment>
<accession>A0ABP9PKR9</accession>
<protein>
    <submittedName>
        <fullName evidence="13">M50 family metallopeptidase</fullName>
    </submittedName>
</protein>